<dbReference type="Proteomes" id="UP001201163">
    <property type="component" value="Unassembled WGS sequence"/>
</dbReference>
<dbReference type="GO" id="GO:0005737">
    <property type="term" value="C:cytoplasm"/>
    <property type="evidence" value="ECO:0007669"/>
    <property type="project" value="TreeGrafter"/>
</dbReference>
<protein>
    <submittedName>
        <fullName evidence="3">Uncharacterized protein</fullName>
    </submittedName>
</protein>
<feature type="region of interest" description="Disordered" evidence="1">
    <location>
        <begin position="245"/>
        <end position="429"/>
    </location>
</feature>
<comment type="caution">
    <text evidence="3">The sequence shown here is derived from an EMBL/GenBank/DDBJ whole genome shotgun (WGS) entry which is preliminary data.</text>
</comment>
<feature type="region of interest" description="Disordered" evidence="1">
    <location>
        <begin position="1"/>
        <end position="130"/>
    </location>
</feature>
<proteinExistence type="predicted"/>
<dbReference type="PANTHER" id="PTHR28307:SF2">
    <property type="entry name" value="PROTEIN PAL1"/>
    <property type="match status" value="1"/>
</dbReference>
<dbReference type="InterPro" id="IPR013226">
    <property type="entry name" value="Pal1"/>
</dbReference>
<sequence>MSNPFSDPPPLPPKQVAPSRRQYQQHQTSKSISRVDPSQAHRPSRPTDPPPRTRPSRSQTTGSSYVVFILSPSSALDNPLSSSYQKHSPPANTSSRTQPTPARRSHSSDSVPSDKAKHHRSKAKKSSIHADVIDRLDFTGVGPMFHHDGPFDACAPSRNKHRTKAPMYAWTSINAEDEEVAARYRDKEDGQSPVAPPLTYNASYPSEHPRSPPATANYSTYYSEPPKKRVDAIAEAWGIHEPEPYEEFFAGGGDPDVPVAHGNSTIKETRSNTRRTRDDLASRSRGPNRPNIPPPQPIFDGPGPEPELYSPQPSPGSGGANLGRNKSLMQRIRKMRDSPNVPVGFDERDAPTDGAPSPTSSTESHRHPAHRHRDSLLGRFTRGGRGDTSPVEPYVYIEDRAKELPPTPSSPGVGGYFDGANTPGGGLGRKVSLMKRVRGVVRGGK</sequence>
<reference evidence="3" key="1">
    <citation type="submission" date="2022-01" db="EMBL/GenBank/DDBJ databases">
        <title>Comparative genomics reveals a dynamic genome evolution in the ectomycorrhizal milk-cap (Lactarius) mushrooms.</title>
        <authorList>
            <consortium name="DOE Joint Genome Institute"/>
            <person name="Lebreton A."/>
            <person name="Tang N."/>
            <person name="Kuo A."/>
            <person name="LaButti K."/>
            <person name="Drula E."/>
            <person name="Barry K."/>
            <person name="Clum A."/>
            <person name="Lipzen A."/>
            <person name="Mousain D."/>
            <person name="Ng V."/>
            <person name="Wang R."/>
            <person name="Wang X."/>
            <person name="Dai Y."/>
            <person name="Henrissat B."/>
            <person name="Grigoriev I.V."/>
            <person name="Guerin-Laguette A."/>
            <person name="Yu F."/>
            <person name="Martin F.M."/>
        </authorList>
    </citation>
    <scope>NUCLEOTIDE SEQUENCE</scope>
    <source>
        <strain evidence="3">QP</strain>
    </source>
</reference>
<name>A0AAD4LEL9_9AGAM</name>
<feature type="compositionally biased region" description="Gly residues" evidence="1">
    <location>
        <begin position="412"/>
        <end position="428"/>
    </location>
</feature>
<feature type="compositionally biased region" description="Basic residues" evidence="1">
    <location>
        <begin position="116"/>
        <end position="127"/>
    </location>
</feature>
<dbReference type="EMBL" id="JAKELL010000040">
    <property type="protein sequence ID" value="KAH8988790.1"/>
    <property type="molecule type" value="Genomic_DNA"/>
</dbReference>
<evidence type="ECO:0000313" key="2">
    <source>
        <dbReference type="EMBL" id="KAH8977276.1"/>
    </source>
</evidence>
<accession>A0AAD4LEL9</accession>
<feature type="region of interest" description="Disordered" evidence="1">
    <location>
        <begin position="183"/>
        <end position="222"/>
    </location>
</feature>
<evidence type="ECO:0000256" key="1">
    <source>
        <dbReference type="SAM" id="MobiDB-lite"/>
    </source>
</evidence>
<dbReference type="AlphaFoldDB" id="A0AAD4LEL9"/>
<dbReference type="EMBL" id="JAKELL010000336">
    <property type="protein sequence ID" value="KAH8977276.1"/>
    <property type="molecule type" value="Genomic_DNA"/>
</dbReference>
<keyword evidence="4" id="KW-1185">Reference proteome</keyword>
<dbReference type="Pfam" id="PF08316">
    <property type="entry name" value="Pal1"/>
    <property type="match status" value="1"/>
</dbReference>
<feature type="compositionally biased region" description="Polar residues" evidence="1">
    <location>
        <begin position="21"/>
        <end position="32"/>
    </location>
</feature>
<organism evidence="3 4">
    <name type="scientific">Lactarius akahatsu</name>
    <dbReference type="NCBI Taxonomy" id="416441"/>
    <lineage>
        <taxon>Eukaryota</taxon>
        <taxon>Fungi</taxon>
        <taxon>Dikarya</taxon>
        <taxon>Basidiomycota</taxon>
        <taxon>Agaricomycotina</taxon>
        <taxon>Agaricomycetes</taxon>
        <taxon>Russulales</taxon>
        <taxon>Russulaceae</taxon>
        <taxon>Lactarius</taxon>
    </lineage>
</organism>
<evidence type="ECO:0000313" key="4">
    <source>
        <dbReference type="Proteomes" id="UP001201163"/>
    </source>
</evidence>
<gene>
    <name evidence="2" type="ORF">EDB92DRAFT_1958430</name>
    <name evidence="3" type="ORF">EDB92DRAFT_2008462</name>
</gene>
<feature type="compositionally biased region" description="Polar residues" evidence="1">
    <location>
        <begin position="71"/>
        <end position="100"/>
    </location>
</feature>
<dbReference type="PANTHER" id="PTHR28307">
    <property type="entry name" value="PROTEIN PAL1"/>
    <property type="match status" value="1"/>
</dbReference>
<feature type="compositionally biased region" description="Pro residues" evidence="1">
    <location>
        <begin position="1"/>
        <end position="15"/>
    </location>
</feature>
<evidence type="ECO:0000313" key="3">
    <source>
        <dbReference type="EMBL" id="KAH8988790.1"/>
    </source>
</evidence>
<feature type="compositionally biased region" description="Basic and acidic residues" evidence="1">
    <location>
        <begin position="267"/>
        <end position="282"/>
    </location>
</feature>